<evidence type="ECO:0000313" key="2">
    <source>
        <dbReference type="EMBL" id="RZT93316.1"/>
    </source>
</evidence>
<feature type="transmembrane region" description="Helical" evidence="1">
    <location>
        <begin position="79"/>
        <end position="95"/>
    </location>
</feature>
<dbReference type="InterPro" id="IPR021215">
    <property type="entry name" value="DUF2752"/>
</dbReference>
<accession>A0A4Q7V995</accession>
<feature type="transmembrane region" description="Helical" evidence="1">
    <location>
        <begin position="47"/>
        <end position="67"/>
    </location>
</feature>
<reference evidence="2 3" key="1">
    <citation type="submission" date="2019-02" db="EMBL/GenBank/DDBJ databases">
        <title>Genomic Encyclopedia of Type Strains, Phase IV (KMG-IV): sequencing the most valuable type-strain genomes for metagenomic binning, comparative biology and taxonomic classification.</title>
        <authorList>
            <person name="Goeker M."/>
        </authorList>
    </citation>
    <scope>NUCLEOTIDE SEQUENCE [LARGE SCALE GENOMIC DNA]</scope>
    <source>
        <strain evidence="2 3">DSM 28825</strain>
    </source>
</reference>
<dbReference type="RefSeq" id="WP_130307879.1">
    <property type="nucleotide sequence ID" value="NZ_SHKN01000002.1"/>
</dbReference>
<proteinExistence type="predicted"/>
<gene>
    <name evidence="2" type="ORF">EV201_2477</name>
</gene>
<organism evidence="2 3">
    <name type="scientific">Ancylomarina subtilis</name>
    <dbReference type="NCBI Taxonomy" id="1639035"/>
    <lineage>
        <taxon>Bacteria</taxon>
        <taxon>Pseudomonadati</taxon>
        <taxon>Bacteroidota</taxon>
        <taxon>Bacteroidia</taxon>
        <taxon>Marinilabiliales</taxon>
        <taxon>Marinifilaceae</taxon>
        <taxon>Ancylomarina</taxon>
    </lineage>
</organism>
<evidence type="ECO:0000256" key="1">
    <source>
        <dbReference type="SAM" id="Phobius"/>
    </source>
</evidence>
<keyword evidence="1" id="KW-0812">Transmembrane</keyword>
<dbReference type="Pfam" id="PF10825">
    <property type="entry name" value="DUF2752"/>
    <property type="match status" value="1"/>
</dbReference>
<dbReference type="OrthoDB" id="9815897at2"/>
<keyword evidence="1" id="KW-0472">Membrane</keyword>
<dbReference type="EMBL" id="SHKN01000002">
    <property type="protein sequence ID" value="RZT93316.1"/>
    <property type="molecule type" value="Genomic_DNA"/>
</dbReference>
<keyword evidence="3" id="KW-1185">Reference proteome</keyword>
<comment type="caution">
    <text evidence="2">The sequence shown here is derived from an EMBL/GenBank/DDBJ whole genome shotgun (WGS) entry which is preliminary data.</text>
</comment>
<keyword evidence="1" id="KW-1133">Transmembrane helix</keyword>
<dbReference type="Proteomes" id="UP000293562">
    <property type="component" value="Unassembled WGS sequence"/>
</dbReference>
<protein>
    <submittedName>
        <fullName evidence="2">Uncharacterized protein DUF2752</fullName>
    </submittedName>
</protein>
<dbReference type="AlphaFoldDB" id="A0A4Q7V995"/>
<sequence>MWQKLIHWLETNSLPCHFYQNYQIECPGCGLQSALILLLKGNFIDSIQTYPALLPIILLGISLVIHIKFRSKWTIKSNRILSSLTLILILYNFIIKQL</sequence>
<name>A0A4Q7V995_9BACT</name>
<evidence type="ECO:0000313" key="3">
    <source>
        <dbReference type="Proteomes" id="UP000293562"/>
    </source>
</evidence>